<evidence type="ECO:0000313" key="2">
    <source>
        <dbReference type="EMBL" id="RIH82058.1"/>
    </source>
</evidence>
<protein>
    <submittedName>
        <fullName evidence="2">Uncharacterized protein</fullName>
    </submittedName>
</protein>
<keyword evidence="3" id="KW-1185">Reference proteome</keyword>
<proteinExistence type="predicted"/>
<accession>A0A399EDR0</accession>
<dbReference type="AlphaFoldDB" id="A0A399EDR0"/>
<gene>
    <name evidence="2" type="ORF">Mterra_02826</name>
</gene>
<organism evidence="2 3">
    <name type="scientific">Calidithermus terrae</name>
    <dbReference type="NCBI Taxonomy" id="1408545"/>
    <lineage>
        <taxon>Bacteria</taxon>
        <taxon>Thermotogati</taxon>
        <taxon>Deinococcota</taxon>
        <taxon>Deinococci</taxon>
        <taxon>Thermales</taxon>
        <taxon>Thermaceae</taxon>
        <taxon>Calidithermus</taxon>
    </lineage>
</organism>
<keyword evidence="1" id="KW-0472">Membrane</keyword>
<evidence type="ECO:0000313" key="3">
    <source>
        <dbReference type="Proteomes" id="UP000265715"/>
    </source>
</evidence>
<evidence type="ECO:0000256" key="1">
    <source>
        <dbReference type="SAM" id="Phobius"/>
    </source>
</evidence>
<keyword evidence="1" id="KW-0812">Transmembrane</keyword>
<reference evidence="2 3" key="1">
    <citation type="submission" date="2018-08" db="EMBL/GenBank/DDBJ databases">
        <title>Meiothermus terrae DSM 26712 genome sequencing project.</title>
        <authorList>
            <person name="Da Costa M.S."/>
            <person name="Albuquerque L."/>
            <person name="Raposo P."/>
            <person name="Froufe H.J.C."/>
            <person name="Barroso C.S."/>
            <person name="Egas C."/>
        </authorList>
    </citation>
    <scope>NUCLEOTIDE SEQUENCE [LARGE SCALE GENOMIC DNA]</scope>
    <source>
        <strain evidence="2 3">DSM 26712</strain>
    </source>
</reference>
<keyword evidence="1" id="KW-1133">Transmembrane helix</keyword>
<dbReference type="Proteomes" id="UP000265715">
    <property type="component" value="Unassembled WGS sequence"/>
</dbReference>
<comment type="caution">
    <text evidence="2">The sequence shown here is derived from an EMBL/GenBank/DDBJ whole genome shotgun (WGS) entry which is preliminary data.</text>
</comment>
<sequence>MAVQILTAGRRQNGAVPTLQRLLPRFLYVYVRGPVIPIPVVLFIPTLVLEGLVYLAEALAGRWSQGAAYYLEQARTGLRLIRHQGPLTVVDVELQDVARFQAGGASLGGPRGPVRVKVGQW</sequence>
<name>A0A399EDR0_9DEIN</name>
<dbReference type="EMBL" id="QXDL01000136">
    <property type="protein sequence ID" value="RIH82058.1"/>
    <property type="molecule type" value="Genomic_DNA"/>
</dbReference>
<feature type="transmembrane region" description="Helical" evidence="1">
    <location>
        <begin position="35"/>
        <end position="56"/>
    </location>
</feature>